<evidence type="ECO:0000259" key="7">
    <source>
        <dbReference type="Pfam" id="PF06441"/>
    </source>
</evidence>
<keyword evidence="6" id="KW-0472">Membrane</keyword>
<comment type="catalytic activity">
    <reaction evidence="1 6">
        <text>1-(4-methoxyphenyl)-N-methyl-N-[(3-methyloxetan-3-yl)methyl]methanamine + H2O = 2-{[(4-methoxybenzyl)(methyl)amino]methyl}-2-methylpropane-1,3-diol</text>
        <dbReference type="Rhea" id="RHEA:55764"/>
        <dbReference type="ChEBI" id="CHEBI:15377"/>
        <dbReference type="ChEBI" id="CHEBI:139161"/>
        <dbReference type="ChEBI" id="CHEBI:139164"/>
        <dbReference type="EC" id="3.3.2.9"/>
    </reaction>
</comment>
<name>A0ABM3N3A1_GALME</name>
<comment type="function">
    <text evidence="6">Catalyzes juvenile hormone hydrolysis.</text>
</comment>
<dbReference type="PRINTS" id="PR00412">
    <property type="entry name" value="EPOXHYDRLASE"/>
</dbReference>
<evidence type="ECO:0000256" key="6">
    <source>
        <dbReference type="PIRNR" id="PIRNR001112"/>
    </source>
</evidence>
<evidence type="ECO:0000256" key="2">
    <source>
        <dbReference type="ARBA" id="ARBA00004111"/>
    </source>
</evidence>
<dbReference type="Proteomes" id="UP001652740">
    <property type="component" value="Unplaced"/>
</dbReference>
<proteinExistence type="inferred from homology"/>
<dbReference type="Pfam" id="PF06441">
    <property type="entry name" value="EHN"/>
    <property type="match status" value="1"/>
</dbReference>
<evidence type="ECO:0000313" key="8">
    <source>
        <dbReference type="Proteomes" id="UP001652740"/>
    </source>
</evidence>
<comment type="subcellular location">
    <subcellularLocation>
        <location evidence="6">Endoplasmic reticulum membrane</location>
    </subcellularLocation>
    <subcellularLocation>
        <location evidence="2">Microsome membrane</location>
        <topology evidence="2">Single-pass membrane protein</topology>
    </subcellularLocation>
</comment>
<comment type="catalytic activity">
    <reaction evidence="6">
        <text>cis-stilbene oxide + H2O = (1R,2R)-hydrobenzoin</text>
        <dbReference type="Rhea" id="RHEA:23900"/>
        <dbReference type="ChEBI" id="CHEBI:15377"/>
        <dbReference type="ChEBI" id="CHEBI:50004"/>
        <dbReference type="ChEBI" id="CHEBI:50014"/>
        <dbReference type="EC" id="3.3.2.9"/>
    </reaction>
</comment>
<reference evidence="9" key="1">
    <citation type="submission" date="2025-08" db="UniProtKB">
        <authorList>
            <consortium name="RefSeq"/>
        </authorList>
    </citation>
    <scope>IDENTIFICATION</scope>
    <source>
        <tissue evidence="9">Whole larvae</tissue>
    </source>
</reference>
<comment type="similarity">
    <text evidence="3 6">Belongs to the peptidase S33 family.</text>
</comment>
<evidence type="ECO:0000256" key="1">
    <source>
        <dbReference type="ARBA" id="ARBA00000221"/>
    </source>
</evidence>
<dbReference type="InterPro" id="IPR010497">
    <property type="entry name" value="Epoxide_hydro_N"/>
</dbReference>
<protein>
    <recommendedName>
        <fullName evidence="6">Epoxide hydrolase</fullName>
        <ecNumber evidence="6">3.3.2.9</ecNumber>
    </recommendedName>
</protein>
<organism evidence="8 9">
    <name type="scientific">Galleria mellonella</name>
    <name type="common">Greater wax moth</name>
    <dbReference type="NCBI Taxonomy" id="7137"/>
    <lineage>
        <taxon>Eukaryota</taxon>
        <taxon>Metazoa</taxon>
        <taxon>Ecdysozoa</taxon>
        <taxon>Arthropoda</taxon>
        <taxon>Hexapoda</taxon>
        <taxon>Insecta</taxon>
        <taxon>Pterygota</taxon>
        <taxon>Neoptera</taxon>
        <taxon>Endopterygota</taxon>
        <taxon>Lepidoptera</taxon>
        <taxon>Glossata</taxon>
        <taxon>Ditrysia</taxon>
        <taxon>Pyraloidea</taxon>
        <taxon>Pyralidae</taxon>
        <taxon>Galleriinae</taxon>
        <taxon>Galleria</taxon>
    </lineage>
</organism>
<dbReference type="PANTHER" id="PTHR21661">
    <property type="entry name" value="EPOXIDE HYDROLASE 1-RELATED"/>
    <property type="match status" value="1"/>
</dbReference>
<evidence type="ECO:0000256" key="3">
    <source>
        <dbReference type="ARBA" id="ARBA00010088"/>
    </source>
</evidence>
<keyword evidence="6" id="KW-0256">Endoplasmic reticulum</keyword>
<gene>
    <name evidence="9" type="primary">LOC113515876</name>
</gene>
<sequence length="465" mass="53632">MTKVIILLLVPLLAIIGLPVYYLFLKSPPPLPDIDYNAWWGPEELKQRQDTSIKDFKIKFTEVMINELKTRLKNHPVFTPPLEGIAFEYGFNTDIIGDWITYWAEKYPFHQREKFLNQFPQYKTNIQGLNIHFLRIKPSVSNNIEVVPMLLLHGWPGSVREFYEAIPLLTEVNKDRDFAIELIVPSLPGYGFSDAAVRPGLSAVDIAVVLRNLMHRLGHKKFYVQGGDWGSIIGSHLATFFPDEVLGYHSNGAFSMSLATTIFSIIGSFYPPLVVEDKYADRMYPLSKFYAQLLEEMGYMHIQATKPDTVGIALTDSPSGLLAYILEKFSSWTRRDHRSKKDGALEYRFTKDQLVDNLMFYWIPRSITTSMRLYAETFNKRVMSMNLDEILTSVPSWFLQAKHELAFLPPWIIRRKYQNLQNGTIIDDGGHFLAFELPELFAKDVLNAVTAFRKYHKQIILKTEL</sequence>
<dbReference type="GeneID" id="113515876"/>
<dbReference type="Gene3D" id="3.40.50.1820">
    <property type="entry name" value="alpha/beta hydrolase"/>
    <property type="match status" value="1"/>
</dbReference>
<dbReference type="PIRSF" id="PIRSF001112">
    <property type="entry name" value="Epoxide_hydrolase"/>
    <property type="match status" value="1"/>
</dbReference>
<dbReference type="PANTHER" id="PTHR21661:SF35">
    <property type="entry name" value="EPOXIDE HYDROLASE"/>
    <property type="match status" value="1"/>
</dbReference>
<keyword evidence="8" id="KW-1185">Reference proteome</keyword>
<dbReference type="InterPro" id="IPR000639">
    <property type="entry name" value="Epox_hydrolase-like"/>
</dbReference>
<evidence type="ECO:0000256" key="4">
    <source>
        <dbReference type="ARBA" id="ARBA00022797"/>
    </source>
</evidence>
<dbReference type="SUPFAM" id="SSF53474">
    <property type="entry name" value="alpha/beta-Hydrolases"/>
    <property type="match status" value="1"/>
</dbReference>
<dbReference type="InterPro" id="IPR016292">
    <property type="entry name" value="Epoxide_hydrolase"/>
</dbReference>
<dbReference type="EC" id="3.3.2.9" evidence="6"/>
<evidence type="ECO:0000256" key="5">
    <source>
        <dbReference type="ARBA" id="ARBA00022801"/>
    </source>
</evidence>
<keyword evidence="5 6" id="KW-0378">Hydrolase</keyword>
<accession>A0ABM3N3A1</accession>
<evidence type="ECO:0000313" key="9">
    <source>
        <dbReference type="RefSeq" id="XP_052758072.1"/>
    </source>
</evidence>
<dbReference type="RefSeq" id="XP_052758072.1">
    <property type="nucleotide sequence ID" value="XM_052902112.1"/>
</dbReference>
<keyword evidence="4 6" id="KW-0058">Aromatic hydrocarbons catabolism</keyword>
<feature type="domain" description="Epoxide hydrolase N-terminal" evidence="7">
    <location>
        <begin position="53"/>
        <end position="162"/>
    </location>
</feature>
<dbReference type="InterPro" id="IPR029058">
    <property type="entry name" value="AB_hydrolase_fold"/>
</dbReference>